<proteinExistence type="predicted"/>
<reference evidence="1" key="1">
    <citation type="journal article" date="2021" name="Proc. Natl. Acad. Sci. U.S.A.">
        <title>A Catalog of Tens of Thousands of Viruses from Human Metagenomes Reveals Hidden Associations with Chronic Diseases.</title>
        <authorList>
            <person name="Tisza M.J."/>
            <person name="Buck C.B."/>
        </authorList>
    </citation>
    <scope>NUCLEOTIDE SEQUENCE</scope>
    <source>
        <strain evidence="1">CtuvC1</strain>
    </source>
</reference>
<accession>A0A8S5M071</accession>
<organism evidence="1">
    <name type="scientific">Siphoviridae sp. ctuvC1</name>
    <dbReference type="NCBI Taxonomy" id="2826507"/>
    <lineage>
        <taxon>Viruses</taxon>
        <taxon>Duplodnaviria</taxon>
        <taxon>Heunggongvirae</taxon>
        <taxon>Uroviricota</taxon>
        <taxon>Caudoviricetes</taxon>
    </lineage>
</organism>
<name>A0A8S5M071_9CAUD</name>
<evidence type="ECO:0000313" key="1">
    <source>
        <dbReference type="EMBL" id="DAD75483.1"/>
    </source>
</evidence>
<protein>
    <submittedName>
        <fullName evidence="1">Uncharacterized protein</fullName>
    </submittedName>
</protein>
<dbReference type="EMBL" id="BK014784">
    <property type="protein sequence ID" value="DAD75483.1"/>
    <property type="molecule type" value="Genomic_DNA"/>
</dbReference>
<sequence>MRNPILDAMQKPNSGQQLQNLPLNNSGNFLQQLAEFRKAIGGKDPQAIVQNLLNTGQMSQQQFQQLKAQAEQIQSMLK</sequence>